<keyword evidence="3" id="KW-1185">Reference proteome</keyword>
<sequence>MALLLLRCVVCSARGRGLVVVAPVTVIWHPGQGCVKVAWSVGEGSCLPGRVGRGKIDGKEIVTLITELQKTYLCVVLGTNCLMTFSGEPFAKLNG</sequence>
<proteinExistence type="predicted"/>
<name>A0A6A6P729_9PEZI</name>
<evidence type="ECO:0008006" key="4">
    <source>
        <dbReference type="Google" id="ProtNLM"/>
    </source>
</evidence>
<dbReference type="AlphaFoldDB" id="A0A6A6P729"/>
<gene>
    <name evidence="2" type="ORF">BDY21DRAFT_338741</name>
</gene>
<accession>A0A6A6P729</accession>
<organism evidence="2 3">
    <name type="scientific">Lineolata rhizophorae</name>
    <dbReference type="NCBI Taxonomy" id="578093"/>
    <lineage>
        <taxon>Eukaryota</taxon>
        <taxon>Fungi</taxon>
        <taxon>Dikarya</taxon>
        <taxon>Ascomycota</taxon>
        <taxon>Pezizomycotina</taxon>
        <taxon>Dothideomycetes</taxon>
        <taxon>Dothideomycetes incertae sedis</taxon>
        <taxon>Lineolatales</taxon>
        <taxon>Lineolataceae</taxon>
        <taxon>Lineolata</taxon>
    </lineage>
</organism>
<reference evidence="2" key="1">
    <citation type="journal article" date="2020" name="Stud. Mycol.">
        <title>101 Dothideomycetes genomes: a test case for predicting lifestyles and emergence of pathogens.</title>
        <authorList>
            <person name="Haridas S."/>
            <person name="Albert R."/>
            <person name="Binder M."/>
            <person name="Bloem J."/>
            <person name="Labutti K."/>
            <person name="Salamov A."/>
            <person name="Andreopoulos B."/>
            <person name="Baker S."/>
            <person name="Barry K."/>
            <person name="Bills G."/>
            <person name="Bluhm B."/>
            <person name="Cannon C."/>
            <person name="Castanera R."/>
            <person name="Culley D."/>
            <person name="Daum C."/>
            <person name="Ezra D."/>
            <person name="Gonzalez J."/>
            <person name="Henrissat B."/>
            <person name="Kuo A."/>
            <person name="Liang C."/>
            <person name="Lipzen A."/>
            <person name="Lutzoni F."/>
            <person name="Magnuson J."/>
            <person name="Mondo S."/>
            <person name="Nolan M."/>
            <person name="Ohm R."/>
            <person name="Pangilinan J."/>
            <person name="Park H.-J."/>
            <person name="Ramirez L."/>
            <person name="Alfaro M."/>
            <person name="Sun H."/>
            <person name="Tritt A."/>
            <person name="Yoshinaga Y."/>
            <person name="Zwiers L.-H."/>
            <person name="Turgeon B."/>
            <person name="Goodwin S."/>
            <person name="Spatafora J."/>
            <person name="Crous P."/>
            <person name="Grigoriev I."/>
        </authorList>
    </citation>
    <scope>NUCLEOTIDE SEQUENCE</scope>
    <source>
        <strain evidence="2">ATCC 16933</strain>
    </source>
</reference>
<dbReference type="EMBL" id="MU001675">
    <property type="protein sequence ID" value="KAF2459617.1"/>
    <property type="molecule type" value="Genomic_DNA"/>
</dbReference>
<evidence type="ECO:0000313" key="2">
    <source>
        <dbReference type="EMBL" id="KAF2459617.1"/>
    </source>
</evidence>
<feature type="chain" id="PRO_5025607375" description="Secreted protein" evidence="1">
    <location>
        <begin position="16"/>
        <end position="95"/>
    </location>
</feature>
<evidence type="ECO:0000256" key="1">
    <source>
        <dbReference type="SAM" id="SignalP"/>
    </source>
</evidence>
<dbReference type="Proteomes" id="UP000799766">
    <property type="component" value="Unassembled WGS sequence"/>
</dbReference>
<keyword evidence="1" id="KW-0732">Signal</keyword>
<protein>
    <recommendedName>
        <fullName evidence="4">Secreted protein</fullName>
    </recommendedName>
</protein>
<feature type="signal peptide" evidence="1">
    <location>
        <begin position="1"/>
        <end position="15"/>
    </location>
</feature>
<evidence type="ECO:0000313" key="3">
    <source>
        <dbReference type="Proteomes" id="UP000799766"/>
    </source>
</evidence>